<dbReference type="EMBL" id="LAZR01017220">
    <property type="protein sequence ID" value="KKM01348.1"/>
    <property type="molecule type" value="Genomic_DNA"/>
</dbReference>
<protein>
    <recommendedName>
        <fullName evidence="2">Class I SAM-dependent methyltransferase</fullName>
    </recommendedName>
</protein>
<evidence type="ECO:0008006" key="2">
    <source>
        <dbReference type="Google" id="ProtNLM"/>
    </source>
</evidence>
<comment type="caution">
    <text evidence="1">The sequence shown here is derived from an EMBL/GenBank/DDBJ whole genome shotgun (WGS) entry which is preliminary data.</text>
</comment>
<organism evidence="1">
    <name type="scientific">marine sediment metagenome</name>
    <dbReference type="NCBI Taxonomy" id="412755"/>
    <lineage>
        <taxon>unclassified sequences</taxon>
        <taxon>metagenomes</taxon>
        <taxon>ecological metagenomes</taxon>
    </lineage>
</organism>
<dbReference type="Pfam" id="PF13578">
    <property type="entry name" value="Methyltransf_24"/>
    <property type="match status" value="1"/>
</dbReference>
<reference evidence="1" key="1">
    <citation type="journal article" date="2015" name="Nature">
        <title>Complex archaea that bridge the gap between prokaryotes and eukaryotes.</title>
        <authorList>
            <person name="Spang A."/>
            <person name="Saw J.H."/>
            <person name="Jorgensen S.L."/>
            <person name="Zaremba-Niedzwiedzka K."/>
            <person name="Martijn J."/>
            <person name="Lind A.E."/>
            <person name="van Eijk R."/>
            <person name="Schleper C."/>
            <person name="Guy L."/>
            <person name="Ettema T.J."/>
        </authorList>
    </citation>
    <scope>NUCLEOTIDE SEQUENCE</scope>
</reference>
<evidence type="ECO:0000313" key="1">
    <source>
        <dbReference type="EMBL" id="KKM01348.1"/>
    </source>
</evidence>
<feature type="non-terminal residue" evidence="1">
    <location>
        <position position="1"/>
    </location>
</feature>
<dbReference type="InterPro" id="IPR029063">
    <property type="entry name" value="SAM-dependent_MTases_sf"/>
</dbReference>
<dbReference type="Gene3D" id="3.40.50.150">
    <property type="entry name" value="Vaccinia Virus protein VP39"/>
    <property type="match status" value="1"/>
</dbReference>
<name>A0A0F9JQV5_9ZZZZ</name>
<accession>A0A0F9JQV5</accession>
<dbReference type="SUPFAM" id="SSF53335">
    <property type="entry name" value="S-adenosyl-L-methionine-dependent methyltransferases"/>
    <property type="match status" value="1"/>
</dbReference>
<sequence length="215" mass="24972">NIICPECKETIKVAEYSWWDTECECGYTWELEIAGVGKKLKRMKTNKRRMNWLEEIIHIRNYTIGCEVGLGIGKTTSYLLKNCPKLNMIGVDDFKPAEDRKPGVLPMLNRKVYVYPYRPIFDKAVACYKDRLTLLVGTSWEMAEKVEDGSLDFVFIDAGHDFDSVKNDIMAWMPKVKEKGLVCGHDIHSIGIKRALRHLKIRYKEAEIDNVWYMI</sequence>
<gene>
    <name evidence="1" type="ORF">LCGC14_1795310</name>
</gene>
<proteinExistence type="predicted"/>
<dbReference type="AlphaFoldDB" id="A0A0F9JQV5"/>